<sequence length="190" mass="21049">MHTRSTSHGGQSLGYPKDNQHLGEANIAEESIQRMLSRQQRHLKCVQRRHNETPLSAAKARALLTVPPKSTFFPFSGDLNATYPFLQHSKGAQRLSSMDGALTHSTSISGASEFLALKSPEKASLAFQQKYQLPLQAAEILVADFPVYSESYGKCLFPSETFLWHCAGSDLETPPQQQQPIPDQVLRQLA</sequence>
<dbReference type="AlphaFoldDB" id="A0A5B7DUS0"/>
<comment type="caution">
    <text evidence="1">The sequence shown here is derived from an EMBL/GenBank/DDBJ whole genome shotgun (WGS) entry which is preliminary data.</text>
</comment>
<organism evidence="1 2">
    <name type="scientific">Portunus trituberculatus</name>
    <name type="common">Swimming crab</name>
    <name type="synonym">Neptunus trituberculatus</name>
    <dbReference type="NCBI Taxonomy" id="210409"/>
    <lineage>
        <taxon>Eukaryota</taxon>
        <taxon>Metazoa</taxon>
        <taxon>Ecdysozoa</taxon>
        <taxon>Arthropoda</taxon>
        <taxon>Crustacea</taxon>
        <taxon>Multicrustacea</taxon>
        <taxon>Malacostraca</taxon>
        <taxon>Eumalacostraca</taxon>
        <taxon>Eucarida</taxon>
        <taxon>Decapoda</taxon>
        <taxon>Pleocyemata</taxon>
        <taxon>Brachyura</taxon>
        <taxon>Eubrachyura</taxon>
        <taxon>Portunoidea</taxon>
        <taxon>Portunidae</taxon>
        <taxon>Portuninae</taxon>
        <taxon>Portunus</taxon>
    </lineage>
</organism>
<evidence type="ECO:0000313" key="2">
    <source>
        <dbReference type="Proteomes" id="UP000324222"/>
    </source>
</evidence>
<proteinExistence type="predicted"/>
<name>A0A5B7DUS0_PORTR</name>
<protein>
    <submittedName>
        <fullName evidence="1">Uncharacterized protein</fullName>
    </submittedName>
</protein>
<reference evidence="1 2" key="1">
    <citation type="submission" date="2019-05" db="EMBL/GenBank/DDBJ databases">
        <title>Another draft genome of Portunus trituberculatus and its Hox gene families provides insights of decapod evolution.</title>
        <authorList>
            <person name="Jeong J.-H."/>
            <person name="Song I."/>
            <person name="Kim S."/>
            <person name="Choi T."/>
            <person name="Kim D."/>
            <person name="Ryu S."/>
            <person name="Kim W."/>
        </authorList>
    </citation>
    <scope>NUCLEOTIDE SEQUENCE [LARGE SCALE GENOMIC DNA]</scope>
    <source>
        <tissue evidence="1">Muscle</tissue>
    </source>
</reference>
<evidence type="ECO:0000313" key="1">
    <source>
        <dbReference type="EMBL" id="MPC24807.1"/>
    </source>
</evidence>
<accession>A0A5B7DUS0</accession>
<dbReference type="EMBL" id="VSRR010001377">
    <property type="protein sequence ID" value="MPC24807.1"/>
    <property type="molecule type" value="Genomic_DNA"/>
</dbReference>
<gene>
    <name evidence="1" type="ORF">E2C01_017902</name>
</gene>
<keyword evidence="2" id="KW-1185">Reference proteome</keyword>
<dbReference type="Proteomes" id="UP000324222">
    <property type="component" value="Unassembled WGS sequence"/>
</dbReference>